<keyword evidence="2" id="KW-1185">Reference proteome</keyword>
<organism evidence="1 2">
    <name type="scientific">Halocaridina rubra</name>
    <name type="common">Hawaiian red shrimp</name>
    <dbReference type="NCBI Taxonomy" id="373956"/>
    <lineage>
        <taxon>Eukaryota</taxon>
        <taxon>Metazoa</taxon>
        <taxon>Ecdysozoa</taxon>
        <taxon>Arthropoda</taxon>
        <taxon>Crustacea</taxon>
        <taxon>Multicrustacea</taxon>
        <taxon>Malacostraca</taxon>
        <taxon>Eumalacostraca</taxon>
        <taxon>Eucarida</taxon>
        <taxon>Decapoda</taxon>
        <taxon>Pleocyemata</taxon>
        <taxon>Caridea</taxon>
        <taxon>Atyoidea</taxon>
        <taxon>Atyidae</taxon>
        <taxon>Halocaridina</taxon>
    </lineage>
</organism>
<protein>
    <submittedName>
        <fullName evidence="1">Uncharacterized protein</fullName>
    </submittedName>
</protein>
<gene>
    <name evidence="1" type="ORF">SK128_017215</name>
</gene>
<reference evidence="1 2" key="1">
    <citation type="submission" date="2023-11" db="EMBL/GenBank/DDBJ databases">
        <title>Halocaridina rubra genome assembly.</title>
        <authorList>
            <person name="Smith C."/>
        </authorList>
    </citation>
    <scope>NUCLEOTIDE SEQUENCE [LARGE SCALE GENOMIC DNA]</scope>
    <source>
        <strain evidence="1">EP-1</strain>
        <tissue evidence="1">Whole</tissue>
    </source>
</reference>
<name>A0AAN8WSQ9_HALRR</name>
<proteinExistence type="predicted"/>
<dbReference type="AlphaFoldDB" id="A0AAN8WSQ9"/>
<dbReference type="EMBL" id="JAXCGZ010014277">
    <property type="protein sequence ID" value="KAK7071562.1"/>
    <property type="molecule type" value="Genomic_DNA"/>
</dbReference>
<evidence type="ECO:0000313" key="2">
    <source>
        <dbReference type="Proteomes" id="UP001381693"/>
    </source>
</evidence>
<accession>A0AAN8WSQ9</accession>
<dbReference type="Proteomes" id="UP001381693">
    <property type="component" value="Unassembled WGS sequence"/>
</dbReference>
<evidence type="ECO:0000313" key="1">
    <source>
        <dbReference type="EMBL" id="KAK7071562.1"/>
    </source>
</evidence>
<comment type="caution">
    <text evidence="1">The sequence shown here is derived from an EMBL/GenBank/DDBJ whole genome shotgun (WGS) entry which is preliminary data.</text>
</comment>
<sequence>MPYLDLPPCLFYDKQISEKTGLLDFRASKPVVGPYGSLNMYLHTFCPYQYVLRVDEFSEHTTVGAVEHPNVHLLRQGKDVRIS</sequence>